<evidence type="ECO:0000259" key="2">
    <source>
        <dbReference type="PROSITE" id="PS50110"/>
    </source>
</evidence>
<dbReference type="GeneID" id="10799146"/>
<dbReference type="eggNOG" id="arCOG02589">
    <property type="taxonomic scope" value="Archaea"/>
</dbReference>
<dbReference type="HOGENOM" id="CLU_000445_69_17_2"/>
<evidence type="ECO:0000256" key="1">
    <source>
        <dbReference type="PROSITE-ProRule" id="PRU00169"/>
    </source>
</evidence>
<dbReference type="InterPro" id="IPR001789">
    <property type="entry name" value="Sig_transdc_resp-reg_receiver"/>
</dbReference>
<gene>
    <name evidence="3" type="ordered locus">Halxa_4207</name>
</gene>
<proteinExistence type="predicted"/>
<dbReference type="KEGG" id="hxa:Halxa_4207"/>
<feature type="modified residue" description="4-aspartylphosphate" evidence="1">
    <location>
        <position position="70"/>
    </location>
</feature>
<evidence type="ECO:0000313" key="3">
    <source>
        <dbReference type="EMBL" id="AEH38809.1"/>
    </source>
</evidence>
<dbReference type="EMBL" id="CP002839">
    <property type="protein sequence ID" value="AEH38809.1"/>
    <property type="molecule type" value="Genomic_DNA"/>
</dbReference>
<dbReference type="Proteomes" id="UP000006794">
    <property type="component" value="Chromosome"/>
</dbReference>
<dbReference type="GO" id="GO:0000160">
    <property type="term" value="P:phosphorelay signal transduction system"/>
    <property type="evidence" value="ECO:0007669"/>
    <property type="project" value="InterPro"/>
</dbReference>
<evidence type="ECO:0000313" key="4">
    <source>
        <dbReference type="Proteomes" id="UP000006794"/>
    </source>
</evidence>
<feature type="domain" description="Response regulatory" evidence="2">
    <location>
        <begin position="12"/>
        <end position="139"/>
    </location>
</feature>
<dbReference type="InterPro" id="IPR011006">
    <property type="entry name" value="CheY-like_superfamily"/>
</dbReference>
<dbReference type="CDD" id="cd17557">
    <property type="entry name" value="REC_Rcp-like"/>
    <property type="match status" value="1"/>
</dbReference>
<dbReference type="PANTHER" id="PTHR44520:SF2">
    <property type="entry name" value="RESPONSE REGULATOR RCP1"/>
    <property type="match status" value="1"/>
</dbReference>
<name>F8D5H3_HALXS</name>
<dbReference type="RefSeq" id="WP_013881695.1">
    <property type="nucleotide sequence ID" value="NC_015666.1"/>
</dbReference>
<dbReference type="PANTHER" id="PTHR44520">
    <property type="entry name" value="RESPONSE REGULATOR RCP1-RELATED"/>
    <property type="match status" value="1"/>
</dbReference>
<organism evidence="3 4">
    <name type="scientific">Halopiger xanaduensis (strain DSM 18323 / JCM 14033 / SH-6)</name>
    <dbReference type="NCBI Taxonomy" id="797210"/>
    <lineage>
        <taxon>Archaea</taxon>
        <taxon>Methanobacteriati</taxon>
        <taxon>Methanobacteriota</taxon>
        <taxon>Stenosarchaea group</taxon>
        <taxon>Halobacteria</taxon>
        <taxon>Halobacteriales</taxon>
        <taxon>Natrialbaceae</taxon>
        <taxon>Halopiger</taxon>
    </lineage>
</organism>
<keyword evidence="4" id="KW-1185">Reference proteome</keyword>
<dbReference type="PROSITE" id="PS50110">
    <property type="entry name" value="RESPONSE_REGULATORY"/>
    <property type="match status" value="1"/>
</dbReference>
<dbReference type="SUPFAM" id="SSF52172">
    <property type="entry name" value="CheY-like"/>
    <property type="match status" value="1"/>
</dbReference>
<accession>F8D5H3</accession>
<dbReference type="Pfam" id="PF00072">
    <property type="entry name" value="Response_reg"/>
    <property type="match status" value="1"/>
</dbReference>
<protein>
    <submittedName>
        <fullName evidence="3">Response regulator receiver protein</fullName>
    </submittedName>
</protein>
<sequence>MDGRPSHTAEAQILLVEDNPGDVRLVEEAFRDGHLINQLHTVTDGQAALDFVHRRGEYADAPRPDIVLLDLKLPRVDGEDVLHEVKHHPKLEDVPVVILSGMDEERIESRDLDHDADEDAVIQKPVDPDEFVEVIREFENFRLSVVRTDGS</sequence>
<dbReference type="SMART" id="SM00448">
    <property type="entry name" value="REC"/>
    <property type="match status" value="1"/>
</dbReference>
<dbReference type="InterPro" id="IPR052893">
    <property type="entry name" value="TCS_response_regulator"/>
</dbReference>
<dbReference type="Gene3D" id="3.40.50.2300">
    <property type="match status" value="1"/>
</dbReference>
<reference evidence="3 4" key="1">
    <citation type="journal article" date="2012" name="Stand. Genomic Sci.">
        <title>Complete genome sequence of Halopiger xanaduensis type strain (SH-6(T)).</title>
        <authorList>
            <person name="Anderson I."/>
            <person name="Tindall B.J."/>
            <person name="Rohde M."/>
            <person name="Lucas S."/>
            <person name="Han J."/>
            <person name="Lapidus A."/>
            <person name="Cheng J.F."/>
            <person name="Goodwin L."/>
            <person name="Pitluck S."/>
            <person name="Peters L."/>
            <person name="Pati A."/>
            <person name="Mikhailova N."/>
            <person name="Pagani I."/>
            <person name="Teshima H."/>
            <person name="Han C."/>
            <person name="Tapia R."/>
            <person name="Land M."/>
            <person name="Woyke T."/>
            <person name="Klenk H.P."/>
            <person name="Kyrpides N."/>
            <person name="Ivanova N."/>
        </authorList>
    </citation>
    <scope>NUCLEOTIDE SEQUENCE [LARGE SCALE GENOMIC DNA]</scope>
    <source>
        <strain evidence="4">DSM 18323 / JCM 14033 / SH-6</strain>
    </source>
</reference>
<dbReference type="STRING" id="797210.Halxa_4207"/>
<dbReference type="OrthoDB" id="2830at2157"/>
<dbReference type="AlphaFoldDB" id="F8D5H3"/>
<keyword evidence="1" id="KW-0597">Phosphoprotein</keyword>